<reference evidence="2 3" key="1">
    <citation type="submission" date="2020-09" db="EMBL/GenBank/DDBJ databases">
        <title>De no assembly of potato wild relative species, Solanum commersonii.</title>
        <authorList>
            <person name="Cho K."/>
        </authorList>
    </citation>
    <scope>NUCLEOTIDE SEQUENCE [LARGE SCALE GENOMIC DNA]</scope>
    <source>
        <strain evidence="2">LZ3.2</strain>
        <tissue evidence="2">Leaf</tissue>
    </source>
</reference>
<proteinExistence type="predicted"/>
<feature type="signal peptide" evidence="1">
    <location>
        <begin position="1"/>
        <end position="23"/>
    </location>
</feature>
<dbReference type="EMBL" id="JACXVP010000010">
    <property type="protein sequence ID" value="KAG5581482.1"/>
    <property type="molecule type" value="Genomic_DNA"/>
</dbReference>
<dbReference type="InterPro" id="IPR035513">
    <property type="entry name" value="Invertase/methylesterase_inhib"/>
</dbReference>
<evidence type="ECO:0000256" key="1">
    <source>
        <dbReference type="SAM" id="SignalP"/>
    </source>
</evidence>
<dbReference type="AlphaFoldDB" id="A0A9J5X0H1"/>
<comment type="caution">
    <text evidence="2">The sequence shown here is derived from an EMBL/GenBank/DDBJ whole genome shotgun (WGS) entry which is preliminary data.</text>
</comment>
<keyword evidence="1" id="KW-0732">Signal</keyword>
<dbReference type="SUPFAM" id="SSF101148">
    <property type="entry name" value="Plant invertase/pectin methylesterase inhibitor"/>
    <property type="match status" value="1"/>
</dbReference>
<sequence length="229" mass="25502">MDCLRSSLVVVTLFLFLSFQIKADIDIDAIISLLKLGEANATATFEYLSEGNPRNASAESRAMCTKWYSQVPYKLHDSIDDLKQNKISTAAHDVEIADEFNKSCQDEHIEDPTLSSNPDFDSIISLLELGEANASATCDYLNGGHPRNASAASRTVCSKWYSVVVDNLDFSIDHLKKKNISEAVHDVDTADRFTSTCQQLQIEDATIISSYNYIKDICQNVIKQLHKLV</sequence>
<name>A0A9J5X0H1_SOLCO</name>
<evidence type="ECO:0000313" key="2">
    <source>
        <dbReference type="EMBL" id="KAG5581482.1"/>
    </source>
</evidence>
<gene>
    <name evidence="2" type="ORF">H5410_052109</name>
</gene>
<protein>
    <recommendedName>
        <fullName evidence="4">Pectinesterase inhibitor domain-containing protein</fullName>
    </recommendedName>
</protein>
<evidence type="ECO:0000313" key="3">
    <source>
        <dbReference type="Proteomes" id="UP000824120"/>
    </source>
</evidence>
<keyword evidence="3" id="KW-1185">Reference proteome</keyword>
<organism evidence="2 3">
    <name type="scientific">Solanum commersonii</name>
    <name type="common">Commerson's wild potato</name>
    <name type="synonym">Commerson's nightshade</name>
    <dbReference type="NCBI Taxonomy" id="4109"/>
    <lineage>
        <taxon>Eukaryota</taxon>
        <taxon>Viridiplantae</taxon>
        <taxon>Streptophyta</taxon>
        <taxon>Embryophyta</taxon>
        <taxon>Tracheophyta</taxon>
        <taxon>Spermatophyta</taxon>
        <taxon>Magnoliopsida</taxon>
        <taxon>eudicotyledons</taxon>
        <taxon>Gunneridae</taxon>
        <taxon>Pentapetalae</taxon>
        <taxon>asterids</taxon>
        <taxon>lamiids</taxon>
        <taxon>Solanales</taxon>
        <taxon>Solanaceae</taxon>
        <taxon>Solanoideae</taxon>
        <taxon>Solaneae</taxon>
        <taxon>Solanum</taxon>
    </lineage>
</organism>
<feature type="chain" id="PRO_5039915171" description="Pectinesterase inhibitor domain-containing protein" evidence="1">
    <location>
        <begin position="24"/>
        <end position="229"/>
    </location>
</feature>
<dbReference type="Proteomes" id="UP000824120">
    <property type="component" value="Chromosome 10"/>
</dbReference>
<evidence type="ECO:0008006" key="4">
    <source>
        <dbReference type="Google" id="ProtNLM"/>
    </source>
</evidence>
<accession>A0A9J5X0H1</accession>